<evidence type="ECO:0000313" key="4">
    <source>
        <dbReference type="Proteomes" id="UP000020467"/>
    </source>
</evidence>
<feature type="transmembrane region" description="Helical" evidence="2">
    <location>
        <begin position="682"/>
        <end position="706"/>
    </location>
</feature>
<keyword evidence="2" id="KW-0472">Membrane</keyword>
<feature type="transmembrane region" description="Helical" evidence="2">
    <location>
        <begin position="835"/>
        <end position="857"/>
    </location>
</feature>
<feature type="transmembrane region" description="Helical" evidence="2">
    <location>
        <begin position="464"/>
        <end position="481"/>
    </location>
</feature>
<evidence type="ECO:0000256" key="2">
    <source>
        <dbReference type="SAM" id="Phobius"/>
    </source>
</evidence>
<comment type="caution">
    <text evidence="3">The sequence shown here is derived from an EMBL/GenBank/DDBJ whole genome shotgun (WGS) entry which is preliminary data.</text>
</comment>
<keyword evidence="2" id="KW-0812">Transmembrane</keyword>
<dbReference type="KEGG" id="cfj:CFIO01_08184"/>
<dbReference type="Proteomes" id="UP000020467">
    <property type="component" value="Unassembled WGS sequence"/>
</dbReference>
<keyword evidence="2" id="KW-1133">Transmembrane helix</keyword>
<dbReference type="eggNOG" id="ENOG502T4YH">
    <property type="taxonomic scope" value="Eukaryota"/>
</dbReference>
<feature type="region of interest" description="Disordered" evidence="1">
    <location>
        <begin position="366"/>
        <end position="397"/>
    </location>
</feature>
<dbReference type="HOGENOM" id="CLU_326768_0_0_1"/>
<accession>A0A010QQB1</accession>
<evidence type="ECO:0000256" key="1">
    <source>
        <dbReference type="SAM" id="MobiDB-lite"/>
    </source>
</evidence>
<organism evidence="3 4">
    <name type="scientific">Colletotrichum fioriniae PJ7</name>
    <dbReference type="NCBI Taxonomy" id="1445577"/>
    <lineage>
        <taxon>Eukaryota</taxon>
        <taxon>Fungi</taxon>
        <taxon>Dikarya</taxon>
        <taxon>Ascomycota</taxon>
        <taxon>Pezizomycotina</taxon>
        <taxon>Sordariomycetes</taxon>
        <taxon>Hypocreomycetidae</taxon>
        <taxon>Glomerellales</taxon>
        <taxon>Glomerellaceae</taxon>
        <taxon>Colletotrichum</taxon>
        <taxon>Colletotrichum acutatum species complex</taxon>
    </lineage>
</organism>
<feature type="transmembrane region" description="Helical" evidence="2">
    <location>
        <begin position="764"/>
        <end position="786"/>
    </location>
</feature>
<dbReference type="EMBL" id="JARH01000330">
    <property type="protein sequence ID" value="EXF82297.1"/>
    <property type="molecule type" value="Genomic_DNA"/>
</dbReference>
<sequence>MSRLITTSFGDNRQEIDAADAIFCDFLETFDILKPRSDSVLPTYACGEGAQTFEDGHGERQTIDTPCLSESREISSCIEGNSQSKSQYSQRHGEITEQANSEPISNVIMTSEPSGLQNQLADQYQPPAAGSRNYKPQTTDASKLGDTAGHDTSDGLTRVIVEPPSFRSLSLKTAWANSNVTFTDEERKVLNVFRLRLRNHNTAFHAKFGRQFPVILLSLVSIEPNWWQQLRILSLSKSASKTYICISGLEKSEDIRAFDRLMSQPGYRHLYSPLKLCYEDIQITRPAVPGSYDIDHSFTETLCGSLVTFKDSDGSPRTSTIGGLVELDGQIFALTTSHRPQDEIIANSEKDVPSLADLITEFANEEPADGDLLQPGTPESSEMPPEDHREDENPDPLNIGPTFVHGSCRGSLLCQDSDEIWNDWRLISIAPARRLPNIVPGSNSYVQIMALGSLDAASFTDRNYWPVTIISGISGVVYGVLSSNPSYILAGSDNSYESWTIKLREGDLRAGDSGSWVIRESDSSLLGMVIARSIGSAYMISWENIQYSIGKKRGLATDRVALPMFPSDGRASHSRYHAQSFSDSIEDRPPQQYHHSHRDNALDTVTKRLLTWKWPSIHALLGKDLEMLPSFERGPTDSARGGWKLWTKSKHPAAESQNQDFKSKVLFYNADTRKSSASVVELFVHFIIPFLVIGLSTWSPYAIIMGGSLFFNFTPTLRAIAPDEEFVAFILTNMFRLTNIFCIILLGVIETYRNVDDDDSQTNFFFLVRSLAGIAIVLLVALQSYVLQSFNLESENSGDASQVSLPVAPNAHETTAAILWRSTKFYYLEFRRNDFLRHVGSLGIFLVFSTVVAKLLYTELARQRRLRAPIDKDTTSFAERS</sequence>
<proteinExistence type="predicted"/>
<feature type="region of interest" description="Disordered" evidence="1">
    <location>
        <begin position="78"/>
        <end position="98"/>
    </location>
</feature>
<feature type="compositionally biased region" description="Polar residues" evidence="1">
    <location>
        <begin position="78"/>
        <end position="90"/>
    </location>
</feature>
<dbReference type="STRING" id="1445577.A0A010QQB1"/>
<reference evidence="3 4" key="1">
    <citation type="submission" date="2014-02" db="EMBL/GenBank/DDBJ databases">
        <title>The genome sequence of Colletotrichum fioriniae PJ7.</title>
        <authorList>
            <person name="Baroncelli R."/>
            <person name="Thon M.R."/>
        </authorList>
    </citation>
    <scope>NUCLEOTIDE SEQUENCE [LARGE SCALE GENOMIC DNA]</scope>
    <source>
        <strain evidence="3 4">PJ7</strain>
    </source>
</reference>
<gene>
    <name evidence="3" type="ORF">CFIO01_08184</name>
</gene>
<feature type="transmembrane region" description="Helical" evidence="2">
    <location>
        <begin position="726"/>
        <end position="752"/>
    </location>
</feature>
<name>A0A010QQB1_9PEZI</name>
<protein>
    <submittedName>
        <fullName evidence="3">Uncharacterized protein</fullName>
    </submittedName>
</protein>
<keyword evidence="4" id="KW-1185">Reference proteome</keyword>
<feature type="region of interest" description="Disordered" evidence="1">
    <location>
        <begin position="125"/>
        <end position="155"/>
    </location>
</feature>
<dbReference type="OrthoDB" id="4850608at2759"/>
<dbReference type="AlphaFoldDB" id="A0A010QQB1"/>
<evidence type="ECO:0000313" key="3">
    <source>
        <dbReference type="EMBL" id="EXF82297.1"/>
    </source>
</evidence>